<protein>
    <submittedName>
        <fullName evidence="7">Response regulator</fullName>
    </submittedName>
</protein>
<evidence type="ECO:0000256" key="3">
    <source>
        <dbReference type="ARBA" id="ARBA00023163"/>
    </source>
</evidence>
<dbReference type="SMART" id="SM00342">
    <property type="entry name" value="HTH_ARAC"/>
    <property type="match status" value="1"/>
</dbReference>
<dbReference type="PROSITE" id="PS00041">
    <property type="entry name" value="HTH_ARAC_FAMILY_1"/>
    <property type="match status" value="1"/>
</dbReference>
<evidence type="ECO:0000259" key="5">
    <source>
        <dbReference type="PROSITE" id="PS01124"/>
    </source>
</evidence>
<dbReference type="InterPro" id="IPR020449">
    <property type="entry name" value="Tscrpt_reg_AraC-type_HTH"/>
</dbReference>
<reference evidence="8" key="1">
    <citation type="journal article" date="2019" name="Int. J. Syst. Evol. Microbiol.">
        <title>The Global Catalogue of Microorganisms (GCM) 10K type strain sequencing project: providing services to taxonomists for standard genome sequencing and annotation.</title>
        <authorList>
            <consortium name="The Broad Institute Genomics Platform"/>
            <consortium name="The Broad Institute Genome Sequencing Center for Infectious Disease"/>
            <person name="Wu L."/>
            <person name="Ma J."/>
        </authorList>
    </citation>
    <scope>NUCLEOTIDE SEQUENCE [LARGE SCALE GENOMIC DNA]</scope>
    <source>
        <strain evidence="8">CGMCC 1.18578</strain>
    </source>
</reference>
<dbReference type="CDD" id="cd17536">
    <property type="entry name" value="REC_YesN-like"/>
    <property type="match status" value="1"/>
</dbReference>
<organism evidence="7 8">
    <name type="scientific">Cohnella yongneupensis</name>
    <dbReference type="NCBI Taxonomy" id="425006"/>
    <lineage>
        <taxon>Bacteria</taxon>
        <taxon>Bacillati</taxon>
        <taxon>Bacillota</taxon>
        <taxon>Bacilli</taxon>
        <taxon>Bacillales</taxon>
        <taxon>Paenibacillaceae</taxon>
        <taxon>Cohnella</taxon>
    </lineage>
</organism>
<dbReference type="EMBL" id="JBHSNC010000042">
    <property type="protein sequence ID" value="MFC5530498.1"/>
    <property type="molecule type" value="Genomic_DNA"/>
</dbReference>
<dbReference type="PANTHER" id="PTHR43280:SF10">
    <property type="entry name" value="REGULATORY PROTEIN POCR"/>
    <property type="match status" value="1"/>
</dbReference>
<dbReference type="InterPro" id="IPR018062">
    <property type="entry name" value="HTH_AraC-typ_CS"/>
</dbReference>
<evidence type="ECO:0000313" key="7">
    <source>
        <dbReference type="EMBL" id="MFC5530498.1"/>
    </source>
</evidence>
<dbReference type="InterPro" id="IPR018060">
    <property type="entry name" value="HTH_AraC"/>
</dbReference>
<dbReference type="Proteomes" id="UP001596108">
    <property type="component" value="Unassembled WGS sequence"/>
</dbReference>
<name>A0ABW0R1E4_9BACL</name>
<evidence type="ECO:0000259" key="6">
    <source>
        <dbReference type="PROSITE" id="PS50110"/>
    </source>
</evidence>
<evidence type="ECO:0000256" key="1">
    <source>
        <dbReference type="ARBA" id="ARBA00023015"/>
    </source>
</evidence>
<proteinExistence type="predicted"/>
<dbReference type="InterPro" id="IPR009057">
    <property type="entry name" value="Homeodomain-like_sf"/>
</dbReference>
<keyword evidence="4" id="KW-0597">Phosphoprotein</keyword>
<gene>
    <name evidence="7" type="ORF">ACFPQ4_13760</name>
</gene>
<dbReference type="Pfam" id="PF00072">
    <property type="entry name" value="Response_reg"/>
    <property type="match status" value="1"/>
</dbReference>
<evidence type="ECO:0000256" key="4">
    <source>
        <dbReference type="PROSITE-ProRule" id="PRU00169"/>
    </source>
</evidence>
<feature type="domain" description="Response regulatory" evidence="6">
    <location>
        <begin position="4"/>
        <end position="122"/>
    </location>
</feature>
<keyword evidence="1" id="KW-0805">Transcription regulation</keyword>
<dbReference type="RefSeq" id="WP_378112435.1">
    <property type="nucleotide sequence ID" value="NZ_JBHSNC010000042.1"/>
</dbReference>
<feature type="modified residue" description="4-aspartylphosphate" evidence="4">
    <location>
        <position position="56"/>
    </location>
</feature>
<comment type="caution">
    <text evidence="7">The sequence shown here is derived from an EMBL/GenBank/DDBJ whole genome shotgun (WGS) entry which is preliminary data.</text>
</comment>
<dbReference type="PANTHER" id="PTHR43280">
    <property type="entry name" value="ARAC-FAMILY TRANSCRIPTIONAL REGULATOR"/>
    <property type="match status" value="1"/>
</dbReference>
<keyword evidence="2" id="KW-0238">DNA-binding</keyword>
<dbReference type="InterPro" id="IPR011006">
    <property type="entry name" value="CheY-like_superfamily"/>
</dbReference>
<dbReference type="SMART" id="SM00448">
    <property type="entry name" value="REC"/>
    <property type="match status" value="1"/>
</dbReference>
<dbReference type="SUPFAM" id="SSF52172">
    <property type="entry name" value="CheY-like"/>
    <property type="match status" value="1"/>
</dbReference>
<dbReference type="PROSITE" id="PS50110">
    <property type="entry name" value="RESPONSE_REGULATORY"/>
    <property type="match status" value="1"/>
</dbReference>
<feature type="domain" description="HTH araC/xylS-type" evidence="5">
    <location>
        <begin position="427"/>
        <end position="525"/>
    </location>
</feature>
<dbReference type="PROSITE" id="PS01124">
    <property type="entry name" value="HTH_ARAC_FAMILY_2"/>
    <property type="match status" value="1"/>
</dbReference>
<dbReference type="Gene3D" id="3.40.50.2300">
    <property type="match status" value="1"/>
</dbReference>
<evidence type="ECO:0000313" key="8">
    <source>
        <dbReference type="Proteomes" id="UP001596108"/>
    </source>
</evidence>
<dbReference type="Gene3D" id="1.10.10.60">
    <property type="entry name" value="Homeodomain-like"/>
    <property type="match status" value="2"/>
</dbReference>
<keyword evidence="8" id="KW-1185">Reference proteome</keyword>
<evidence type="ECO:0000256" key="2">
    <source>
        <dbReference type="ARBA" id="ARBA00023125"/>
    </source>
</evidence>
<dbReference type="Pfam" id="PF12833">
    <property type="entry name" value="HTH_18"/>
    <property type="match status" value="1"/>
</dbReference>
<dbReference type="InterPro" id="IPR001789">
    <property type="entry name" value="Sig_transdc_resp-reg_receiver"/>
</dbReference>
<dbReference type="PRINTS" id="PR00032">
    <property type="entry name" value="HTHARAC"/>
</dbReference>
<keyword evidence="3" id="KW-0804">Transcription</keyword>
<dbReference type="SUPFAM" id="SSF46689">
    <property type="entry name" value="Homeodomain-like"/>
    <property type="match status" value="2"/>
</dbReference>
<sequence length="548" mass="63075">MRYNVLIVDDEPMIRLGLSSSVRWEEEGFELVGEAANGEAALRIAEQQEIHVLITDIKMPLMDGLELTKRLSESYPKIKVVLVSSYSDFDYARKAVKLGVVVDYILKPTMEPVDLLRIMRVCKIQLDETSARLHESGYYMREAEKSKSIELEASLRKVWSGEKIALSSLPEWLDDSLVLVVWRLESASPGDKDSALERILNIQTTKDNLKQWCEQVLSFDTDQQEFVTILPDHQGSAGPIVEKLHLRLLSEGICYTVGISPSFRQIQYMPDAYLWAGKALEQAFFLGKGKLYMGKISARPNREPKRTEEDEQWISLRERFSQMLAVSNKEGSERIIEQCIAMWMNRTLSRKEIIVQSESLLTLMWTGNFRINTEETIRLIIEKLQEVKQLDSLAELCQFIRYEFRTLWEDGRLPLVVADSGSTHAIQLAISYIQQRYHGELSLQEVANHVHMSKNYFSEQFKRLAGVNFIDFVIRLRIQYAKQLLNTTTLRVYDIGVKVGFNSSKHFLKLFKREVNCTPAEYRQLHFARQKQGSGEVGEVSETTPRPS</sequence>
<accession>A0ABW0R1E4</accession>